<reference evidence="6 7" key="1">
    <citation type="submission" date="2015-06" db="EMBL/GenBank/DDBJ databases">
        <authorList>
            <person name="Wibberg Daniel"/>
        </authorList>
    </citation>
    <scope>NUCLEOTIDE SEQUENCE [LARGE SCALE GENOMIC DNA]</scope>
    <source>
        <strain evidence="6 7">T3/55T</strain>
    </source>
</reference>
<evidence type="ECO:0000313" key="6">
    <source>
        <dbReference type="EMBL" id="CRZ34754.1"/>
    </source>
</evidence>
<accession>A0A0H5SH07</accession>
<organism evidence="6 7">
    <name type="scientific">Herbinix hemicellulosilytica</name>
    <dbReference type="NCBI Taxonomy" id="1564487"/>
    <lineage>
        <taxon>Bacteria</taxon>
        <taxon>Bacillati</taxon>
        <taxon>Bacillota</taxon>
        <taxon>Clostridia</taxon>
        <taxon>Lachnospirales</taxon>
        <taxon>Lachnospiraceae</taxon>
        <taxon>Herbinix</taxon>
    </lineage>
</organism>
<evidence type="ECO:0000313" key="7">
    <source>
        <dbReference type="Proteomes" id="UP000236497"/>
    </source>
</evidence>
<evidence type="ECO:0000259" key="5">
    <source>
        <dbReference type="PROSITE" id="PS50932"/>
    </source>
</evidence>
<dbReference type="AlphaFoldDB" id="A0A0H5SH07"/>
<dbReference type="GO" id="GO:0000976">
    <property type="term" value="F:transcription cis-regulatory region binding"/>
    <property type="evidence" value="ECO:0007669"/>
    <property type="project" value="TreeGrafter"/>
</dbReference>
<dbReference type="GO" id="GO:0003700">
    <property type="term" value="F:DNA-binding transcription factor activity"/>
    <property type="evidence" value="ECO:0007669"/>
    <property type="project" value="TreeGrafter"/>
</dbReference>
<dbReference type="RefSeq" id="WP_103202859.1">
    <property type="nucleotide sequence ID" value="NZ_CVTD020000016.1"/>
</dbReference>
<name>A0A0H5SH07_HERHM</name>
<keyword evidence="2" id="KW-0805">Transcription regulation</keyword>
<dbReference type="InterPro" id="IPR010982">
    <property type="entry name" value="Lambda_DNA-bd_dom_sf"/>
</dbReference>
<dbReference type="Gene3D" id="1.10.260.40">
    <property type="entry name" value="lambda repressor-like DNA-binding domains"/>
    <property type="match status" value="1"/>
</dbReference>
<evidence type="ECO:0000256" key="3">
    <source>
        <dbReference type="ARBA" id="ARBA00023125"/>
    </source>
</evidence>
<proteinExistence type="predicted"/>
<evidence type="ECO:0000256" key="4">
    <source>
        <dbReference type="ARBA" id="ARBA00023163"/>
    </source>
</evidence>
<dbReference type="PANTHER" id="PTHR30146:SF148">
    <property type="entry name" value="HTH-TYPE TRANSCRIPTIONAL REPRESSOR PURR-RELATED"/>
    <property type="match status" value="1"/>
</dbReference>
<dbReference type="OrthoDB" id="43195at2"/>
<keyword evidence="3" id="KW-0238">DNA-binding</keyword>
<dbReference type="SMART" id="SM00354">
    <property type="entry name" value="HTH_LACI"/>
    <property type="match status" value="1"/>
</dbReference>
<protein>
    <recommendedName>
        <fullName evidence="5">HTH lacI-type domain-containing protein</fullName>
    </recommendedName>
</protein>
<dbReference type="SUPFAM" id="SSF47413">
    <property type="entry name" value="lambda repressor-like DNA-binding domains"/>
    <property type="match status" value="1"/>
</dbReference>
<dbReference type="InterPro" id="IPR000843">
    <property type="entry name" value="HTH_LacI"/>
</dbReference>
<feature type="domain" description="HTH lacI-type" evidence="5">
    <location>
        <begin position="2"/>
        <end position="56"/>
    </location>
</feature>
<sequence length="344" mass="38956">MVTLRDIARMCGVSVSTVSNVLNGKPKVSEETKQRILEVVKETGYQPNYFAQGMRKNKTRIIGIIAEDLDLFSTPPIVEAIMAYCDDNNYRTILVNLRLYDRWQNTWYSDKDKIQSVLQPAIQELLSVKVDGIMYVAGHCRYIDLEMYNLNIPVIVVYGLSTSAQIPSIVFDDEKGGYDITKYLISMGHRRIGVISGDAGNLHAQGRILGYQKALYEEHILFNPDWIKYGDWYRPSGYKCAELLVKEGITAVFCMNDLMAAGAYDYFYDNNISIGKEISVVGYDNNVISEYLRPKLTTNDIPLKSIGIEAAKKILNMIESRIKSNHTVIKLPCQMIIRESVSSI</sequence>
<dbReference type="Pfam" id="PF13377">
    <property type="entry name" value="Peripla_BP_3"/>
    <property type="match status" value="1"/>
</dbReference>
<dbReference type="PANTHER" id="PTHR30146">
    <property type="entry name" value="LACI-RELATED TRANSCRIPTIONAL REPRESSOR"/>
    <property type="match status" value="1"/>
</dbReference>
<dbReference type="CDD" id="cd06288">
    <property type="entry name" value="PBP1_sucrose_transcription_regulator"/>
    <property type="match status" value="1"/>
</dbReference>
<dbReference type="Proteomes" id="UP000236497">
    <property type="component" value="Unassembled WGS sequence"/>
</dbReference>
<dbReference type="PROSITE" id="PS50932">
    <property type="entry name" value="HTH_LACI_2"/>
    <property type="match status" value="1"/>
</dbReference>
<dbReference type="PRINTS" id="PR00036">
    <property type="entry name" value="HTHLACI"/>
</dbReference>
<dbReference type="CDD" id="cd01392">
    <property type="entry name" value="HTH_LacI"/>
    <property type="match status" value="1"/>
</dbReference>
<evidence type="ECO:0000256" key="1">
    <source>
        <dbReference type="ARBA" id="ARBA00022491"/>
    </source>
</evidence>
<dbReference type="SUPFAM" id="SSF53822">
    <property type="entry name" value="Periplasmic binding protein-like I"/>
    <property type="match status" value="1"/>
</dbReference>
<gene>
    <name evidence="6" type="ORF">HHT355_1553</name>
</gene>
<evidence type="ECO:0000256" key="2">
    <source>
        <dbReference type="ARBA" id="ARBA00023015"/>
    </source>
</evidence>
<dbReference type="InterPro" id="IPR046335">
    <property type="entry name" value="LacI/GalR-like_sensor"/>
</dbReference>
<dbReference type="Gene3D" id="3.40.50.2300">
    <property type="match status" value="2"/>
</dbReference>
<dbReference type="Pfam" id="PF00356">
    <property type="entry name" value="LacI"/>
    <property type="match status" value="1"/>
</dbReference>
<dbReference type="InterPro" id="IPR028082">
    <property type="entry name" value="Peripla_BP_I"/>
</dbReference>
<keyword evidence="1" id="KW-0678">Repressor</keyword>
<dbReference type="EMBL" id="CVTD020000016">
    <property type="protein sequence ID" value="CRZ34754.1"/>
    <property type="molecule type" value="Genomic_DNA"/>
</dbReference>
<keyword evidence="4" id="KW-0804">Transcription</keyword>
<keyword evidence="7" id="KW-1185">Reference proteome</keyword>